<dbReference type="AlphaFoldDB" id="A0A426USQ6"/>
<evidence type="ECO:0000313" key="1">
    <source>
        <dbReference type="EMBL" id="RRR96523.1"/>
    </source>
</evidence>
<gene>
    <name evidence="1" type="ORF">EIW28_22085</name>
</gene>
<name>A0A426USQ6_9ACTN</name>
<dbReference type="EMBL" id="RSEB01000007">
    <property type="protein sequence ID" value="RRR96523.1"/>
    <property type="molecule type" value="Genomic_DNA"/>
</dbReference>
<keyword evidence="2" id="KW-1185">Reference proteome</keyword>
<evidence type="ECO:0008006" key="3">
    <source>
        <dbReference type="Google" id="ProtNLM"/>
    </source>
</evidence>
<sequence length="153" mass="16762">MKPGTNDAPWTVAIIGSFRQYYEQTVSAALKFESALISVLTPPISRITNPGADFVRFETDAFNSSDHQIQAVTLTRILSADFVYVVAPGGYIGRTTSYELGRVHAEGIPVYYSERPEDLPIPVSDEQVATVDELTRLLGNRRLSGTLLGPELS</sequence>
<accession>A0A426USQ6</accession>
<proteinExistence type="predicted"/>
<reference evidence="1 2" key="1">
    <citation type="submission" date="2018-12" db="EMBL/GenBank/DDBJ databases">
        <title>Glycomyces sp. YIM 121974 draft genome.</title>
        <authorList>
            <person name="Li Q."/>
        </authorList>
    </citation>
    <scope>NUCLEOTIDE SEQUENCE [LARGE SCALE GENOMIC DNA]</scope>
    <source>
        <strain evidence="1 2">YIM 121974</strain>
    </source>
</reference>
<dbReference type="Proteomes" id="UP000277256">
    <property type="component" value="Unassembled WGS sequence"/>
</dbReference>
<evidence type="ECO:0000313" key="2">
    <source>
        <dbReference type="Proteomes" id="UP000277256"/>
    </source>
</evidence>
<dbReference type="RefSeq" id="WP_158630504.1">
    <property type="nucleotide sequence ID" value="NZ_RSEB01000007.1"/>
</dbReference>
<protein>
    <recommendedName>
        <fullName evidence="3">Nucleoside 2-deoxyribosyltransferase</fullName>
    </recommendedName>
</protein>
<comment type="caution">
    <text evidence="1">The sequence shown here is derived from an EMBL/GenBank/DDBJ whole genome shotgun (WGS) entry which is preliminary data.</text>
</comment>
<organism evidence="1 2">
    <name type="scientific">Glycomyces terrestris</name>
    <dbReference type="NCBI Taxonomy" id="2493553"/>
    <lineage>
        <taxon>Bacteria</taxon>
        <taxon>Bacillati</taxon>
        <taxon>Actinomycetota</taxon>
        <taxon>Actinomycetes</taxon>
        <taxon>Glycomycetales</taxon>
        <taxon>Glycomycetaceae</taxon>
        <taxon>Glycomyces</taxon>
    </lineage>
</organism>
<dbReference type="OrthoDB" id="9255658at2"/>